<name>A0ABP8W527_9ACTN</name>
<dbReference type="InterPro" id="IPR036434">
    <property type="entry name" value="Beta_cellobiohydrolase_sf"/>
</dbReference>
<dbReference type="InterPro" id="IPR001524">
    <property type="entry name" value="Glyco_hydro_6_CS"/>
</dbReference>
<evidence type="ECO:0000256" key="7">
    <source>
        <dbReference type="ARBA" id="ARBA00023326"/>
    </source>
</evidence>
<protein>
    <recommendedName>
        <fullName evidence="10">Glucanase</fullName>
        <ecNumber evidence="10">3.2.1.-</ecNumber>
    </recommendedName>
</protein>
<feature type="chain" id="PRO_5045011433" description="Glucanase" evidence="10">
    <location>
        <begin position="21"/>
        <end position="323"/>
    </location>
</feature>
<evidence type="ECO:0000256" key="3">
    <source>
        <dbReference type="ARBA" id="ARBA00023001"/>
    </source>
</evidence>
<feature type="active site" evidence="8">
    <location>
        <position position="114"/>
    </location>
</feature>
<evidence type="ECO:0000256" key="10">
    <source>
        <dbReference type="RuleBase" id="RU361186"/>
    </source>
</evidence>
<gene>
    <name evidence="11" type="ORF">GCM10023226_15720</name>
</gene>
<organism evidence="11 12">
    <name type="scientific">Nocardioides nanhaiensis</name>
    <dbReference type="NCBI Taxonomy" id="1476871"/>
    <lineage>
        <taxon>Bacteria</taxon>
        <taxon>Bacillati</taxon>
        <taxon>Actinomycetota</taxon>
        <taxon>Actinomycetes</taxon>
        <taxon>Propionibacteriales</taxon>
        <taxon>Nocardioidaceae</taxon>
        <taxon>Nocardioides</taxon>
    </lineage>
</organism>
<dbReference type="Proteomes" id="UP001500621">
    <property type="component" value="Unassembled WGS sequence"/>
</dbReference>
<dbReference type="InterPro" id="IPR016288">
    <property type="entry name" value="Beta_cellobiohydrolase"/>
</dbReference>
<evidence type="ECO:0000256" key="1">
    <source>
        <dbReference type="ARBA" id="ARBA00022729"/>
    </source>
</evidence>
<evidence type="ECO:0000256" key="8">
    <source>
        <dbReference type="PROSITE-ProRule" id="PRU10056"/>
    </source>
</evidence>
<sequence length="323" mass="33478">MLAVLALLGPLLALTTPVGAAVTPGAAASARVVEAAAARDPRTTRPFYVDAAMPAARAGAAYAAIGRRPQARWFTDGAYPTPAAVRAGVVDYTRRAAAARRTPVLVLYAIPGRDCGGASSGGLPTAAAYTAWVRAAAAGLRGTRPMVVLEPDAIPFATRPECGSPTARTRLLAAAVTALSRAGAWVYLDAGHSDWVDAATTARLLRSAGVAKARGFAVNVANHQPSGRVQAWAAQVRSELARIRVPGRRYVVDTSRNGAATPVSGDWCNPTWARLGTKPARVFRSGLDARLWIKNPGESDGECNGGPAAGTWWPAGADVLLGR</sequence>
<evidence type="ECO:0000313" key="11">
    <source>
        <dbReference type="EMBL" id="GAA4679226.1"/>
    </source>
</evidence>
<dbReference type="SUPFAM" id="SSF51989">
    <property type="entry name" value="Glycosyl hydrolases family 6, cellulases"/>
    <property type="match status" value="1"/>
</dbReference>
<dbReference type="PANTHER" id="PTHR34876">
    <property type="match status" value="1"/>
</dbReference>
<dbReference type="EMBL" id="BAABIM010000001">
    <property type="protein sequence ID" value="GAA4679226.1"/>
    <property type="molecule type" value="Genomic_DNA"/>
</dbReference>
<keyword evidence="6 10" id="KW-0326">Glycosidase</keyword>
<keyword evidence="2 10" id="KW-0378">Hydrolase</keyword>
<evidence type="ECO:0000313" key="12">
    <source>
        <dbReference type="Proteomes" id="UP001500621"/>
    </source>
</evidence>
<feature type="signal peptide" evidence="10">
    <location>
        <begin position="1"/>
        <end position="20"/>
    </location>
</feature>
<keyword evidence="4" id="KW-1015">Disulfide bond</keyword>
<dbReference type="Pfam" id="PF01341">
    <property type="entry name" value="Glyco_hydro_6"/>
    <property type="match status" value="1"/>
</dbReference>
<keyword evidence="5 10" id="KW-0119">Carbohydrate metabolism</keyword>
<evidence type="ECO:0000256" key="6">
    <source>
        <dbReference type="ARBA" id="ARBA00023295"/>
    </source>
</evidence>
<feature type="active site" description="Proton donor" evidence="9">
    <location>
        <position position="152"/>
    </location>
</feature>
<accession>A0ABP8W527</accession>
<keyword evidence="12" id="KW-1185">Reference proteome</keyword>
<dbReference type="EC" id="3.2.1.-" evidence="10"/>
<dbReference type="PIRSF" id="PIRSF001100">
    <property type="entry name" value="Beta_cellobiohydrolase"/>
    <property type="match status" value="1"/>
</dbReference>
<dbReference type="PANTHER" id="PTHR34876:SF4">
    <property type="entry name" value="1,4-BETA-D-GLUCAN CELLOBIOHYDROLASE C-RELATED"/>
    <property type="match status" value="1"/>
</dbReference>
<dbReference type="PRINTS" id="PR00733">
    <property type="entry name" value="GLHYDRLASE6"/>
</dbReference>
<proteinExistence type="inferred from homology"/>
<dbReference type="GO" id="GO:0016787">
    <property type="term" value="F:hydrolase activity"/>
    <property type="evidence" value="ECO:0007669"/>
    <property type="project" value="UniProtKB-KW"/>
</dbReference>
<comment type="similarity">
    <text evidence="10">Belongs to the glycosyl hydrolase family 6.</text>
</comment>
<keyword evidence="1 10" id="KW-0732">Signal</keyword>
<dbReference type="PROSITE" id="PS00655">
    <property type="entry name" value="GLYCOSYL_HYDROL_F6_1"/>
    <property type="match status" value="1"/>
</dbReference>
<keyword evidence="3 10" id="KW-0136">Cellulose degradation</keyword>
<keyword evidence="7 10" id="KW-0624">Polysaccharide degradation</keyword>
<reference evidence="12" key="1">
    <citation type="journal article" date="2019" name="Int. J. Syst. Evol. Microbiol.">
        <title>The Global Catalogue of Microorganisms (GCM) 10K type strain sequencing project: providing services to taxonomists for standard genome sequencing and annotation.</title>
        <authorList>
            <consortium name="The Broad Institute Genomics Platform"/>
            <consortium name="The Broad Institute Genome Sequencing Center for Infectious Disease"/>
            <person name="Wu L."/>
            <person name="Ma J."/>
        </authorList>
    </citation>
    <scope>NUCLEOTIDE SEQUENCE [LARGE SCALE GENOMIC DNA]</scope>
    <source>
        <strain evidence="12">JCM 18127</strain>
    </source>
</reference>
<dbReference type="Gene3D" id="3.20.20.40">
    <property type="entry name" value="1, 4-beta cellobiohydrolase"/>
    <property type="match status" value="1"/>
</dbReference>
<evidence type="ECO:0000256" key="5">
    <source>
        <dbReference type="ARBA" id="ARBA00023277"/>
    </source>
</evidence>
<evidence type="ECO:0000256" key="4">
    <source>
        <dbReference type="ARBA" id="ARBA00023157"/>
    </source>
</evidence>
<evidence type="ECO:0000256" key="2">
    <source>
        <dbReference type="ARBA" id="ARBA00022801"/>
    </source>
</evidence>
<evidence type="ECO:0000256" key="9">
    <source>
        <dbReference type="PROSITE-ProRule" id="PRU10057"/>
    </source>
</evidence>
<comment type="caution">
    <text evidence="11">The sequence shown here is derived from an EMBL/GenBank/DDBJ whole genome shotgun (WGS) entry which is preliminary data.</text>
</comment>
<dbReference type="PROSITE" id="PS00656">
    <property type="entry name" value="GLYCOSYL_HYDROL_F6_2"/>
    <property type="match status" value="1"/>
</dbReference>